<proteinExistence type="predicted"/>
<evidence type="ECO:0000313" key="2">
    <source>
        <dbReference type="Proteomes" id="UP000805704"/>
    </source>
</evidence>
<feature type="non-terminal residue" evidence="1">
    <location>
        <position position="1"/>
    </location>
</feature>
<keyword evidence="2" id="KW-1185">Reference proteome</keyword>
<evidence type="ECO:0000313" key="1">
    <source>
        <dbReference type="EMBL" id="KAG8006354.1"/>
    </source>
</evidence>
<protein>
    <submittedName>
        <fullName evidence="1">Uncharacterized protein</fullName>
    </submittedName>
</protein>
<sequence>QEKSSRQRAQSDLLMWTHQWKATRLKIAFFVIADEWAEANKPLFSAKMDRPIVLCMGEEEQAEAALQYERLWKEEVDEPEKETILEPFKFTTLRTRGNSVKK</sequence>
<accession>A0ACB7EWJ3</accession>
<name>A0ACB7EWJ3_NIBAL</name>
<dbReference type="EMBL" id="CM024809">
    <property type="protein sequence ID" value="KAG8006354.1"/>
    <property type="molecule type" value="Genomic_DNA"/>
</dbReference>
<reference evidence="1" key="1">
    <citation type="submission" date="2020-04" db="EMBL/GenBank/DDBJ databases">
        <title>A chromosome-scale assembly and high-density genetic map of the yellow drum (Nibea albiflora) genome.</title>
        <authorList>
            <person name="Xu D."/>
            <person name="Zhang W."/>
            <person name="Chen R."/>
            <person name="Tan P."/>
            <person name="Wang L."/>
            <person name="Song H."/>
            <person name="Tian L."/>
            <person name="Zhu Q."/>
            <person name="Wang B."/>
        </authorList>
    </citation>
    <scope>NUCLEOTIDE SEQUENCE</scope>
    <source>
        <strain evidence="1">ZJHYS-2018</strain>
    </source>
</reference>
<gene>
    <name evidence="1" type="ORF">GBF38_005621</name>
</gene>
<comment type="caution">
    <text evidence="1">The sequence shown here is derived from an EMBL/GenBank/DDBJ whole genome shotgun (WGS) entry which is preliminary data.</text>
</comment>
<dbReference type="Proteomes" id="UP000805704">
    <property type="component" value="Chromosome 21"/>
</dbReference>
<organism evidence="1 2">
    <name type="scientific">Nibea albiflora</name>
    <name type="common">Yellow drum</name>
    <name type="synonym">Corvina albiflora</name>
    <dbReference type="NCBI Taxonomy" id="240163"/>
    <lineage>
        <taxon>Eukaryota</taxon>
        <taxon>Metazoa</taxon>
        <taxon>Chordata</taxon>
        <taxon>Craniata</taxon>
        <taxon>Vertebrata</taxon>
        <taxon>Euteleostomi</taxon>
        <taxon>Actinopterygii</taxon>
        <taxon>Neopterygii</taxon>
        <taxon>Teleostei</taxon>
        <taxon>Neoteleostei</taxon>
        <taxon>Acanthomorphata</taxon>
        <taxon>Eupercaria</taxon>
        <taxon>Sciaenidae</taxon>
        <taxon>Nibea</taxon>
    </lineage>
</organism>